<dbReference type="CDD" id="cd04701">
    <property type="entry name" value="Asparaginase_2"/>
    <property type="match status" value="1"/>
</dbReference>
<feature type="region of interest" description="Disordered" evidence="4">
    <location>
        <begin position="134"/>
        <end position="157"/>
    </location>
</feature>
<proteinExistence type="predicted"/>
<feature type="active site" description="Nucleophile" evidence="1">
    <location>
        <position position="276"/>
    </location>
</feature>
<dbReference type="GO" id="GO:0005737">
    <property type="term" value="C:cytoplasm"/>
    <property type="evidence" value="ECO:0007669"/>
    <property type="project" value="TreeGrafter"/>
</dbReference>
<dbReference type="InterPro" id="IPR000246">
    <property type="entry name" value="Peptidase_T2"/>
</dbReference>
<evidence type="ECO:0000313" key="5">
    <source>
        <dbReference type="EMBL" id="WEW58118.1"/>
    </source>
</evidence>
<organism evidence="5 6">
    <name type="scientific">Emydomyces testavorans</name>
    <dbReference type="NCBI Taxonomy" id="2070801"/>
    <lineage>
        <taxon>Eukaryota</taxon>
        <taxon>Fungi</taxon>
        <taxon>Dikarya</taxon>
        <taxon>Ascomycota</taxon>
        <taxon>Pezizomycotina</taxon>
        <taxon>Eurotiomycetes</taxon>
        <taxon>Eurotiomycetidae</taxon>
        <taxon>Onygenales</taxon>
        <taxon>Nannizziopsiaceae</taxon>
        <taxon>Emydomyces</taxon>
    </lineage>
</organism>
<dbReference type="Pfam" id="PF01112">
    <property type="entry name" value="Asparaginase_2"/>
    <property type="match status" value="2"/>
</dbReference>
<dbReference type="FunFam" id="3.60.20.30:FF:000008">
    <property type="entry name" value="N-terminal nucleophile aminohydrolase"/>
    <property type="match status" value="1"/>
</dbReference>
<gene>
    <name evidence="5" type="ORF">PRK78_003585</name>
</gene>
<protein>
    <submittedName>
        <fullName evidence="5">Asparaginase</fullName>
    </submittedName>
</protein>
<evidence type="ECO:0000256" key="3">
    <source>
        <dbReference type="PIRSR" id="PIRSR600246-3"/>
    </source>
</evidence>
<dbReference type="InterPro" id="IPR029055">
    <property type="entry name" value="Ntn_hydrolases_N"/>
</dbReference>
<dbReference type="AlphaFoldDB" id="A0AAF0DH40"/>
<reference evidence="5" key="1">
    <citation type="submission" date="2023-03" db="EMBL/GenBank/DDBJ databases">
        <title>Emydomyces testavorans Genome Sequence.</title>
        <authorList>
            <person name="Hoyer L."/>
        </authorList>
    </citation>
    <scope>NUCLEOTIDE SEQUENCE</scope>
    <source>
        <strain evidence="5">16-2883</strain>
    </source>
</reference>
<name>A0AAF0DH40_9EURO</name>
<dbReference type="EMBL" id="CP120628">
    <property type="protein sequence ID" value="WEW58118.1"/>
    <property type="molecule type" value="Genomic_DNA"/>
</dbReference>
<sequence length="460" mass="49628">MTHGSAHPPPTKGQSHRPKPLFKPAVILHGGAGNIERSRIPPELYEQYRTSLLTYLRSTYALLNGTHGGSAQTSGLDGRNKSSEKGCSALDAAVHAVSLIEDDPLFNCGRGSVFTTAGTIEMEASVMVCSVVPPSSSSSEDCNDDDDASNQSPKEMDTAKIKRGAGVMMVNNVRHPIQLAREVLLRTGYGEGDGKGGSMHSQLCGPHVEKLAKDWGLEFKPDEWFWTKRRWDEHQRGLRGPKVEATIDHDAEQDLTARTDSVDIACDGDKYLSQGTVGAVCLDRWGNIAVATSTGGLTNKFPGRIGDTPTLGAGFWAEDCDLHKRDDDHGRPHRRAMAVSGTGNGDSFLRTAAARTVGAMARLSPLHVSLADAVTAVCGPGGELQRSAGDRWGKTGEGTGGMIGIEVEWDGHRVDNHDGDKIVKGKVTFDFNGGGMFRAWIEEGPDGEDRERMMVFRDEY</sequence>
<dbReference type="PANTHER" id="PTHR10188:SF43">
    <property type="entry name" value="ASPARAGINASE (EUROFUNG)"/>
    <property type="match status" value="1"/>
</dbReference>
<evidence type="ECO:0000313" key="6">
    <source>
        <dbReference type="Proteomes" id="UP001219355"/>
    </source>
</evidence>
<keyword evidence="6" id="KW-1185">Reference proteome</keyword>
<dbReference type="GO" id="GO:0016787">
    <property type="term" value="F:hydrolase activity"/>
    <property type="evidence" value="ECO:0007669"/>
    <property type="project" value="InterPro"/>
</dbReference>
<evidence type="ECO:0000256" key="1">
    <source>
        <dbReference type="PIRSR" id="PIRSR600246-1"/>
    </source>
</evidence>
<dbReference type="Proteomes" id="UP001219355">
    <property type="component" value="Chromosome 2"/>
</dbReference>
<feature type="binding site" evidence="2">
    <location>
        <begin position="304"/>
        <end position="307"/>
    </location>
    <ligand>
        <name>substrate</name>
    </ligand>
</feature>
<evidence type="ECO:0000256" key="4">
    <source>
        <dbReference type="SAM" id="MobiDB-lite"/>
    </source>
</evidence>
<accession>A0AAF0DH40</accession>
<evidence type="ECO:0000256" key="2">
    <source>
        <dbReference type="PIRSR" id="PIRSR600246-2"/>
    </source>
</evidence>
<dbReference type="SUPFAM" id="SSF56235">
    <property type="entry name" value="N-terminal nucleophile aminohydrolases (Ntn hydrolases)"/>
    <property type="match status" value="1"/>
</dbReference>
<feature type="binding site" evidence="2">
    <location>
        <begin position="342"/>
        <end position="345"/>
    </location>
    <ligand>
        <name>substrate</name>
    </ligand>
</feature>
<feature type="site" description="Cleavage; by autolysis" evidence="3">
    <location>
        <begin position="275"/>
        <end position="276"/>
    </location>
</feature>
<dbReference type="PANTHER" id="PTHR10188">
    <property type="entry name" value="L-ASPARAGINASE"/>
    <property type="match status" value="1"/>
</dbReference>
<dbReference type="Gene3D" id="3.60.20.30">
    <property type="entry name" value="(Glycosyl)asparaginase"/>
    <property type="match status" value="1"/>
</dbReference>